<dbReference type="EMBL" id="LK032012">
    <property type="protein sequence ID" value="CDY11615.1"/>
    <property type="molecule type" value="Genomic_DNA"/>
</dbReference>
<dbReference type="PaxDb" id="3708-A0A078FB50"/>
<dbReference type="AlphaFoldDB" id="A0A078FB50"/>
<gene>
    <name evidence="2" type="primary">BnaC06g31240D</name>
    <name evidence="2" type="ORF">GSBRNA2T00049737001</name>
</gene>
<evidence type="ECO:0000313" key="2">
    <source>
        <dbReference type="EMBL" id="CDY11615.1"/>
    </source>
</evidence>
<protein>
    <submittedName>
        <fullName evidence="2">BnaC06g31240D protein</fullName>
    </submittedName>
</protein>
<evidence type="ECO:0000259" key="1">
    <source>
        <dbReference type="Pfam" id="PF13966"/>
    </source>
</evidence>
<proteinExistence type="predicted"/>
<dbReference type="OMA" id="PARTNEM"/>
<keyword evidence="3" id="KW-1185">Reference proteome</keyword>
<dbReference type="Gramene" id="CDY11615">
    <property type="protein sequence ID" value="CDY11615"/>
    <property type="gene ID" value="GSBRNA2T00049737001"/>
</dbReference>
<sequence>MLQLKEFLPDFMRCNVMDGREGSFWFDSWTVLGPLISVVGDGGPRALRIRKDAHIVDATTEGSWRLPPARTNEMVALQAAVSAVSPPVPSNGMDSYTWIQANETYGSSFSSKVTWDHIRLSSPEVFWHKVIWFKENIPRNTFMSWLALLRRIPTKDRLRRWA</sequence>
<organism evidence="2 3">
    <name type="scientific">Brassica napus</name>
    <name type="common">Rape</name>
    <dbReference type="NCBI Taxonomy" id="3708"/>
    <lineage>
        <taxon>Eukaryota</taxon>
        <taxon>Viridiplantae</taxon>
        <taxon>Streptophyta</taxon>
        <taxon>Embryophyta</taxon>
        <taxon>Tracheophyta</taxon>
        <taxon>Spermatophyta</taxon>
        <taxon>Magnoliopsida</taxon>
        <taxon>eudicotyledons</taxon>
        <taxon>Gunneridae</taxon>
        <taxon>Pentapetalae</taxon>
        <taxon>rosids</taxon>
        <taxon>malvids</taxon>
        <taxon>Brassicales</taxon>
        <taxon>Brassicaceae</taxon>
        <taxon>Brassiceae</taxon>
        <taxon>Brassica</taxon>
    </lineage>
</organism>
<evidence type="ECO:0000313" key="3">
    <source>
        <dbReference type="Proteomes" id="UP000028999"/>
    </source>
</evidence>
<name>A0A078FB50_BRANA</name>
<accession>A0A078FB50</accession>
<dbReference type="Pfam" id="PF13966">
    <property type="entry name" value="zf-RVT"/>
    <property type="match status" value="1"/>
</dbReference>
<dbReference type="Proteomes" id="UP000028999">
    <property type="component" value="Unassembled WGS sequence"/>
</dbReference>
<dbReference type="InterPro" id="IPR026960">
    <property type="entry name" value="RVT-Znf"/>
</dbReference>
<dbReference type="STRING" id="3708.A0A078FB50"/>
<feature type="domain" description="Reverse transcriptase zinc-binding" evidence="1">
    <location>
        <begin position="109"/>
        <end position="161"/>
    </location>
</feature>
<reference evidence="2 3" key="1">
    <citation type="journal article" date="2014" name="Science">
        <title>Plant genetics. Early allopolyploid evolution in the post-Neolithic Brassica napus oilseed genome.</title>
        <authorList>
            <person name="Chalhoub B."/>
            <person name="Denoeud F."/>
            <person name="Liu S."/>
            <person name="Parkin I.A."/>
            <person name="Tang H."/>
            <person name="Wang X."/>
            <person name="Chiquet J."/>
            <person name="Belcram H."/>
            <person name="Tong C."/>
            <person name="Samans B."/>
            <person name="Correa M."/>
            <person name="Da Silva C."/>
            <person name="Just J."/>
            <person name="Falentin C."/>
            <person name="Koh C.S."/>
            <person name="Le Clainche I."/>
            <person name="Bernard M."/>
            <person name="Bento P."/>
            <person name="Noel B."/>
            <person name="Labadie K."/>
            <person name="Alberti A."/>
            <person name="Charles M."/>
            <person name="Arnaud D."/>
            <person name="Guo H."/>
            <person name="Daviaud C."/>
            <person name="Alamery S."/>
            <person name="Jabbari K."/>
            <person name="Zhao M."/>
            <person name="Edger P.P."/>
            <person name="Chelaifa H."/>
            <person name="Tack D."/>
            <person name="Lassalle G."/>
            <person name="Mestiri I."/>
            <person name="Schnel N."/>
            <person name="Le Paslier M.C."/>
            <person name="Fan G."/>
            <person name="Renault V."/>
            <person name="Bayer P.E."/>
            <person name="Golicz A.A."/>
            <person name="Manoli S."/>
            <person name="Lee T.H."/>
            <person name="Thi V.H."/>
            <person name="Chalabi S."/>
            <person name="Hu Q."/>
            <person name="Fan C."/>
            <person name="Tollenaere R."/>
            <person name="Lu Y."/>
            <person name="Battail C."/>
            <person name="Shen J."/>
            <person name="Sidebottom C.H."/>
            <person name="Wang X."/>
            <person name="Canaguier A."/>
            <person name="Chauveau A."/>
            <person name="Berard A."/>
            <person name="Deniot G."/>
            <person name="Guan M."/>
            <person name="Liu Z."/>
            <person name="Sun F."/>
            <person name="Lim Y.P."/>
            <person name="Lyons E."/>
            <person name="Town C.D."/>
            <person name="Bancroft I."/>
            <person name="Wang X."/>
            <person name="Meng J."/>
            <person name="Ma J."/>
            <person name="Pires J.C."/>
            <person name="King G.J."/>
            <person name="Brunel D."/>
            <person name="Delourme R."/>
            <person name="Renard M."/>
            <person name="Aury J.M."/>
            <person name="Adams K.L."/>
            <person name="Batley J."/>
            <person name="Snowdon R.J."/>
            <person name="Tost J."/>
            <person name="Edwards D."/>
            <person name="Zhou Y."/>
            <person name="Hua W."/>
            <person name="Sharpe A.G."/>
            <person name="Paterson A.H."/>
            <person name="Guan C."/>
            <person name="Wincker P."/>
        </authorList>
    </citation>
    <scope>NUCLEOTIDE SEQUENCE [LARGE SCALE GENOMIC DNA]</scope>
    <source>
        <strain evidence="3">cv. Darmor-bzh</strain>
    </source>
</reference>